<evidence type="ECO:0000313" key="2">
    <source>
        <dbReference type="Ensembl" id="ENSCPOP00000021343.1"/>
    </source>
</evidence>
<reference evidence="2" key="3">
    <citation type="submission" date="2025-09" db="UniProtKB">
        <authorList>
            <consortium name="Ensembl"/>
        </authorList>
    </citation>
    <scope>IDENTIFICATION</scope>
    <source>
        <strain evidence="2">2N</strain>
    </source>
</reference>
<name>A0A286X7E4_CAVPO</name>
<reference evidence="3" key="1">
    <citation type="journal article" date="2011" name="Nature">
        <title>A high-resolution map of human evolutionary constraint using 29 mammals.</title>
        <authorList>
            <person name="Lindblad-Toh K."/>
            <person name="Garber M."/>
            <person name="Zuk O."/>
            <person name="Lin M.F."/>
            <person name="Parker B.J."/>
            <person name="Washietl S."/>
            <person name="Kheradpour P."/>
            <person name="Ernst J."/>
            <person name="Jordan G."/>
            <person name="Mauceli E."/>
            <person name="Ward L.D."/>
            <person name="Lowe C.B."/>
            <person name="Holloway A.K."/>
            <person name="Clamp M."/>
            <person name="Gnerre S."/>
            <person name="Alfoldi J."/>
            <person name="Beal K."/>
            <person name="Chang J."/>
            <person name="Clawson H."/>
            <person name="Cuff J."/>
            <person name="Di Palma F."/>
            <person name="Fitzgerald S."/>
            <person name="Flicek P."/>
            <person name="Guttman M."/>
            <person name="Hubisz M.J."/>
            <person name="Jaffe D.B."/>
            <person name="Jungreis I."/>
            <person name="Kent W.J."/>
            <person name="Kostka D."/>
            <person name="Lara M."/>
            <person name="Martins A.L."/>
            <person name="Massingham T."/>
            <person name="Moltke I."/>
            <person name="Raney B.J."/>
            <person name="Rasmussen M.D."/>
            <person name="Robinson J."/>
            <person name="Stark A."/>
            <person name="Vilella A.J."/>
            <person name="Wen J."/>
            <person name="Xie X."/>
            <person name="Zody M.C."/>
            <person name="Baldwin J."/>
            <person name="Bloom T."/>
            <person name="Chin C.W."/>
            <person name="Heiman D."/>
            <person name="Nicol R."/>
            <person name="Nusbaum C."/>
            <person name="Young S."/>
            <person name="Wilkinson J."/>
            <person name="Worley K.C."/>
            <person name="Kovar C.L."/>
            <person name="Muzny D.M."/>
            <person name="Gibbs R.A."/>
            <person name="Cree A."/>
            <person name="Dihn H.H."/>
            <person name="Fowler G."/>
            <person name="Jhangiani S."/>
            <person name="Joshi V."/>
            <person name="Lee S."/>
            <person name="Lewis L.R."/>
            <person name="Nazareth L.V."/>
            <person name="Okwuonu G."/>
            <person name="Santibanez J."/>
            <person name="Warren W.C."/>
            <person name="Mardis E.R."/>
            <person name="Weinstock G.M."/>
            <person name="Wilson R.K."/>
            <person name="Delehaunty K."/>
            <person name="Dooling D."/>
            <person name="Fronik C."/>
            <person name="Fulton L."/>
            <person name="Fulton B."/>
            <person name="Graves T."/>
            <person name="Minx P."/>
            <person name="Sodergren E."/>
            <person name="Birney E."/>
            <person name="Margulies E.H."/>
            <person name="Herrero J."/>
            <person name="Green E.D."/>
            <person name="Haussler D."/>
            <person name="Siepel A."/>
            <person name="Goldman N."/>
            <person name="Pollard K.S."/>
            <person name="Pedersen J.S."/>
            <person name="Lander E.S."/>
            <person name="Kellis M."/>
        </authorList>
    </citation>
    <scope>NUCLEOTIDE SEQUENCE [LARGE SCALE GENOMIC DNA]</scope>
    <source>
        <strain evidence="3">2N</strain>
    </source>
</reference>
<dbReference type="Proteomes" id="UP000005447">
    <property type="component" value="Unassembled WGS sequence"/>
</dbReference>
<feature type="chain" id="PRO_5012109100" description="SPTY2D1 opposite strand" evidence="1">
    <location>
        <begin position="16"/>
        <end position="40"/>
    </location>
</feature>
<dbReference type="AlphaFoldDB" id="A0A286X7E4"/>
<evidence type="ECO:0008006" key="4">
    <source>
        <dbReference type="Google" id="ProtNLM"/>
    </source>
</evidence>
<feature type="signal peptide" evidence="1">
    <location>
        <begin position="1"/>
        <end position="15"/>
    </location>
</feature>
<evidence type="ECO:0000313" key="3">
    <source>
        <dbReference type="Proteomes" id="UP000005447"/>
    </source>
</evidence>
<protein>
    <recommendedName>
        <fullName evidence="4">SPTY2D1 opposite strand</fullName>
    </recommendedName>
</protein>
<dbReference type="EMBL" id="AAKN02056486">
    <property type="status" value="NOT_ANNOTATED_CDS"/>
    <property type="molecule type" value="Genomic_DNA"/>
</dbReference>
<dbReference type="VEuPathDB" id="HostDB:ENSCPOG00000034821"/>
<keyword evidence="3" id="KW-1185">Reference proteome</keyword>
<keyword evidence="1" id="KW-0732">Signal</keyword>
<proteinExistence type="predicted"/>
<sequence length="40" mass="4431">MIVVLWLLLIAGTMWKGFKYPPGGTPVEISKDDPGEVMQL</sequence>
<dbReference type="Ensembl" id="ENSCPOT00000037609.1">
    <property type="protein sequence ID" value="ENSCPOP00000021343.1"/>
    <property type="gene ID" value="ENSCPOG00000034821.1"/>
</dbReference>
<dbReference type="Bgee" id="ENSCPOG00000034821">
    <property type="expression patterns" value="Expressed in heart left ventricle and 8 other cell types or tissues"/>
</dbReference>
<accession>A0A286X7E4</accession>
<dbReference type="GeneTree" id="ENSGT01050000248165"/>
<reference evidence="2" key="2">
    <citation type="submission" date="2025-08" db="UniProtKB">
        <authorList>
            <consortium name="Ensembl"/>
        </authorList>
    </citation>
    <scope>IDENTIFICATION</scope>
    <source>
        <strain evidence="2">2N</strain>
    </source>
</reference>
<organism evidence="2 3">
    <name type="scientific">Cavia porcellus</name>
    <name type="common">Guinea pig</name>
    <dbReference type="NCBI Taxonomy" id="10141"/>
    <lineage>
        <taxon>Eukaryota</taxon>
        <taxon>Metazoa</taxon>
        <taxon>Chordata</taxon>
        <taxon>Craniata</taxon>
        <taxon>Vertebrata</taxon>
        <taxon>Euteleostomi</taxon>
        <taxon>Mammalia</taxon>
        <taxon>Eutheria</taxon>
        <taxon>Euarchontoglires</taxon>
        <taxon>Glires</taxon>
        <taxon>Rodentia</taxon>
        <taxon>Hystricomorpha</taxon>
        <taxon>Caviidae</taxon>
        <taxon>Cavia</taxon>
    </lineage>
</organism>
<dbReference type="InParanoid" id="A0A286X7E4"/>
<evidence type="ECO:0000256" key="1">
    <source>
        <dbReference type="SAM" id="SignalP"/>
    </source>
</evidence>